<evidence type="ECO:0007829" key="5">
    <source>
        <dbReference type="PeptideAtlas" id="A0A6Q8JT31"/>
    </source>
</evidence>
<evidence type="ECO:0000313" key="4">
    <source>
        <dbReference type="Proteomes" id="UP000005640"/>
    </source>
</evidence>
<reference evidence="3" key="5">
    <citation type="submission" date="2025-09" db="UniProtKB">
        <authorList>
            <consortium name="Ensembl"/>
        </authorList>
    </citation>
    <scope>IDENTIFICATION</scope>
</reference>
<dbReference type="ExpressionAtlas" id="A0A6Q8JT31">
    <property type="expression patterns" value="baseline and differential"/>
</dbReference>
<feature type="domain" description="Anoctamin dimerisation" evidence="2">
    <location>
        <begin position="53"/>
        <end position="103"/>
    </location>
</feature>
<dbReference type="KEGG" id="hsa:50636"/>
<dbReference type="GeneTree" id="ENSGT00940000158551"/>
<dbReference type="OpenTargets" id="ENSG00000146205"/>
<dbReference type="RefSeq" id="NP_001001666.2">
    <property type="nucleotide sequence ID" value="NM_001001666.4"/>
</dbReference>
<reference evidence="3" key="4">
    <citation type="submission" date="2025-08" db="UniProtKB">
        <authorList>
            <consortium name="Ensembl"/>
        </authorList>
    </citation>
    <scope>IDENTIFICATION</scope>
</reference>
<accession>A0A6Q8JT31</accession>
<keyword evidence="4" id="KW-1185">Reference proteome</keyword>
<proteinExistence type="evidence at protein level"/>
<feature type="region of interest" description="Disordered" evidence="1">
    <location>
        <begin position="1"/>
        <end position="49"/>
    </location>
</feature>
<dbReference type="Proteomes" id="UP000005640">
    <property type="component" value="Chromosome 2"/>
</dbReference>
<dbReference type="EMBL" id="AC005237">
    <property type="status" value="NOT_ANNOTATED_CDS"/>
    <property type="molecule type" value="Genomic_DNA"/>
</dbReference>
<reference evidence="3 4" key="1">
    <citation type="journal article" date="2001" name="Nature">
        <title>Initial sequencing and analysis of the human genome.</title>
        <authorList>
            <consortium name="International Human Genome Sequencing Consortium"/>
            <person name="Lander E.S."/>
            <person name="Linton L.M."/>
            <person name="Birren B."/>
            <person name="Nusbaum C."/>
            <person name="Zody M.C."/>
            <person name="Baldwin J."/>
            <person name="Devon K."/>
            <person name="Dewar K."/>
            <person name="Doyle M."/>
            <person name="FitzHugh W."/>
            <person name="Funke R."/>
            <person name="Gage D."/>
            <person name="Harris K."/>
            <person name="Heaford A."/>
            <person name="Howland J."/>
            <person name="Kann L."/>
            <person name="Lehoczky J."/>
            <person name="LeVine R."/>
            <person name="McEwan P."/>
            <person name="McKernan K."/>
            <person name="Meldrim J."/>
            <person name="Mesirov J.P."/>
            <person name="Miranda C."/>
            <person name="Morris W."/>
            <person name="Naylor J."/>
            <person name="Raymond C."/>
            <person name="Rosetti M."/>
            <person name="Santos R."/>
            <person name="Sheridan A."/>
            <person name="Sougnez C."/>
            <person name="Stange-Thomann N."/>
            <person name="Stojanovic N."/>
            <person name="Subramanian A."/>
            <person name="Wyman D."/>
            <person name="Rogers J."/>
            <person name="Sulston J."/>
            <person name="Ainscough R."/>
            <person name="Beck S."/>
            <person name="Bentley D."/>
            <person name="Burton J."/>
            <person name="Clee C."/>
            <person name="Carter N."/>
            <person name="Coulson A."/>
            <person name="Deadman R."/>
            <person name="Deloukas P."/>
            <person name="Dunham A."/>
            <person name="Dunham I."/>
            <person name="Durbin R."/>
            <person name="French L."/>
            <person name="Grafham D."/>
            <person name="Gregory S."/>
            <person name="Hubbard T."/>
            <person name="Humphray S."/>
            <person name="Hunt A."/>
            <person name="Jones M."/>
            <person name="Lloyd C."/>
            <person name="McMurray A."/>
            <person name="Matthews L."/>
            <person name="Mercer S."/>
            <person name="Milne S."/>
            <person name="Mullikin J.C."/>
            <person name="Mungall A."/>
            <person name="Plumb R."/>
            <person name="Ross M."/>
            <person name="Shownkeen R."/>
            <person name="Sims S."/>
            <person name="Waterston R.H."/>
            <person name="Wilson R.K."/>
            <person name="Hillier L.W."/>
            <person name="McPherson J.D."/>
            <person name="Marra M.A."/>
            <person name="Mardis E.R."/>
            <person name="Fulton L.A."/>
            <person name="Chinwalla A.T."/>
            <person name="Pepin K.H."/>
            <person name="Gish W.R."/>
            <person name="Chissoe S.L."/>
            <person name="Wendl M.C."/>
            <person name="Delehaunty K.D."/>
            <person name="Miner T.L."/>
            <person name="Delehaunty A."/>
            <person name="Kramer J.B."/>
            <person name="Cook L.L."/>
            <person name="Fulton R.S."/>
            <person name="Johnson D.L."/>
            <person name="Minx P.J."/>
            <person name="Clifton S.W."/>
            <person name="Hawkins T."/>
            <person name="Branscomb E."/>
            <person name="Predki P."/>
            <person name="Richardson P."/>
            <person name="Wenning S."/>
            <person name="Slezak T."/>
            <person name="Doggett N."/>
            <person name="Cheng J.F."/>
            <person name="Olsen A."/>
            <person name="Lucas S."/>
            <person name="Elkin C."/>
            <person name="Uberbacher E."/>
            <person name="Frazier M."/>
            <person name="Gibbs R.A."/>
            <person name="Muzny D.M."/>
            <person name="Scherer S.E."/>
            <person name="Bouck J.B."/>
            <person name="Sodergren E.J."/>
            <person name="Worley K.C."/>
            <person name="Rives C.M."/>
            <person name="Gorrell J.H."/>
            <person name="Metzker M.L."/>
            <person name="Naylor S.L."/>
            <person name="Kucherlapati R.S."/>
            <person name="Nelson D.L."/>
            <person name="Weinstock G.M."/>
            <person name="Sakaki Y."/>
            <person name="Fujiyama A."/>
            <person name="Hattori M."/>
            <person name="Yada T."/>
            <person name="Toyoda A."/>
            <person name="Itoh T."/>
            <person name="Kawagoe C."/>
            <person name="Watanabe H."/>
            <person name="Totoki Y."/>
            <person name="Taylor T."/>
            <person name="Weissenbach J."/>
            <person name="Heilig R."/>
            <person name="Saurin W."/>
            <person name="Artiguenave F."/>
            <person name="Brottier P."/>
            <person name="Bruls T."/>
            <person name="Pelletier E."/>
            <person name="Robert C."/>
            <person name="Wincker P."/>
            <person name="Smith D.R."/>
            <person name="Doucette-Stamm L."/>
            <person name="Rubenfield M."/>
            <person name="Weinstock K."/>
            <person name="Lee H.M."/>
            <person name="Dubois J."/>
            <person name="Rosenthal A."/>
            <person name="Platzer M."/>
            <person name="Nyakatura G."/>
            <person name="Taudien S."/>
            <person name="Rump A."/>
            <person name="Yang H."/>
            <person name="Yu J."/>
            <person name="Wang J."/>
            <person name="Huang G."/>
            <person name="Gu J."/>
            <person name="Hood L."/>
            <person name="Rowen L."/>
            <person name="Madan A."/>
            <person name="Qin S."/>
            <person name="Davis R.W."/>
            <person name="Federspiel N.A."/>
            <person name="Abola A.P."/>
            <person name="Proctor M.J."/>
            <person name="Myers R.M."/>
            <person name="Schmutz J."/>
            <person name="Dickson M."/>
            <person name="Grimwood J."/>
            <person name="Cox D.R."/>
            <person name="Olson M.V."/>
            <person name="Kaul R."/>
            <person name="Raymond C."/>
            <person name="Shimizu N."/>
            <person name="Kawasaki K."/>
            <person name="Minoshima S."/>
            <person name="Evans G.A."/>
            <person name="Athanasiou M."/>
            <person name="Schultz R."/>
            <person name="Roe B.A."/>
            <person name="Chen F."/>
            <person name="Pan H."/>
            <person name="Ramser J."/>
            <person name="Lehrach H."/>
            <person name="Reinhardt R."/>
            <person name="McCombie W.R."/>
            <person name="de la Bastide M."/>
            <person name="Dedhia N."/>
            <person name="Blocker H."/>
            <person name="Hornischer K."/>
            <person name="Nordsiek G."/>
            <person name="Agarwala R."/>
            <person name="Aravind L."/>
            <person name="Bailey J.A."/>
            <person name="Bateman A."/>
            <person name="Batzoglou S."/>
            <person name="Birney E."/>
            <person name="Bork P."/>
            <person name="Brown D.G."/>
            <person name="Burge C.B."/>
            <person name="Cerutti L."/>
            <person name="Chen H.C."/>
            <person name="Church D."/>
            <person name="Clamp M."/>
            <person name="Copley R.R."/>
            <person name="Doerks T."/>
            <person name="Eddy S.R."/>
            <person name="Eichler E.E."/>
            <person name="Furey T.S."/>
            <person name="Galagan J."/>
            <person name="Gilbert J.G."/>
            <person name="Harmon C."/>
            <person name="Hayashizaki Y."/>
            <person name="Haussler D."/>
            <person name="Hermjakob H."/>
            <person name="Hokamp K."/>
            <person name="Jang W."/>
            <person name="Johnson L.S."/>
            <person name="Jones T.A."/>
            <person name="Kasif S."/>
            <person name="Kaspryzk A."/>
            <person name="Kennedy S."/>
            <person name="Kent W.J."/>
            <person name="Kitts P."/>
            <person name="Koonin E.V."/>
            <person name="Korf I."/>
            <person name="Kulp D."/>
            <person name="Lancet D."/>
            <person name="Lowe T.M."/>
            <person name="McLysaght A."/>
            <person name="Mikkelsen T."/>
            <person name="Moran J.V."/>
            <person name="Mulder N."/>
            <person name="Pollara V.J."/>
            <person name="Ponting C.P."/>
            <person name="Schuler G."/>
            <person name="Schultz J."/>
            <person name="Slater G."/>
            <person name="Smit A.F."/>
            <person name="Stupka E."/>
            <person name="Szustakowski J."/>
            <person name="Thierry-Mieg D."/>
            <person name="Thierry-Mieg J."/>
            <person name="Wagner L."/>
            <person name="Wallis J."/>
            <person name="Wheeler R."/>
            <person name="Williams A."/>
            <person name="Wolf Y.I."/>
            <person name="Wolfe K.H."/>
            <person name="Yang S.P."/>
            <person name="Yeh R.F."/>
            <person name="Collins F."/>
            <person name="Guyer M.S."/>
            <person name="Peterson J."/>
            <person name="Felsenfeld A."/>
            <person name="Wetterstrand K.A."/>
            <person name="Patrinos A."/>
            <person name="Morgan M.J."/>
            <person name="de Jong P."/>
            <person name="Catanese J.J."/>
            <person name="Osoegawa K."/>
            <person name="Shizuya H."/>
            <person name="Choi S."/>
            <person name="Chen Y.J."/>
        </authorList>
    </citation>
    <scope>NUCLEOTIDE SEQUENCE [LARGE SCALE GENOMIC DNA]</scope>
</reference>
<reference evidence="3 4" key="2">
    <citation type="journal article" date="2004" name="Nature">
        <title>Finishing the euchromatic sequence of the human genome.</title>
        <authorList>
            <consortium name="International Human Genome Sequencing Consortium"/>
        </authorList>
    </citation>
    <scope>NUCLEOTIDE SEQUENCE [LARGE SCALE GENOMIC DNA]</scope>
</reference>
<dbReference type="HGNC" id="HGNC:31677">
    <property type="gene designation" value="ANO7"/>
</dbReference>
<evidence type="ECO:0000259" key="2">
    <source>
        <dbReference type="Pfam" id="PF16178"/>
    </source>
</evidence>
<evidence type="ECO:0000256" key="1">
    <source>
        <dbReference type="SAM" id="MobiDB-lite"/>
    </source>
</evidence>
<dbReference type="CTD" id="50636"/>
<evidence type="ECO:0000313" key="3">
    <source>
        <dbReference type="Ensembl" id="ENSP00000383985.4"/>
    </source>
</evidence>
<dbReference type="Pfam" id="PF16178">
    <property type="entry name" value="Anoct_dimer"/>
    <property type="match status" value="1"/>
</dbReference>
<name>A0A6Q8JT31_HUMAN</name>
<dbReference type="EMBL" id="KF456776">
    <property type="status" value="NOT_ANNOTATED_CDS"/>
    <property type="molecule type" value="Genomic_DNA"/>
</dbReference>
<reference evidence="3 4" key="3">
    <citation type="journal article" date="2005" name="Nature">
        <title>Generation and annotation of the DNA sequences of human chromosomes 2 and 4.</title>
        <authorList>
            <person name="Hillier L.W."/>
            <person name="Graves T.A."/>
            <person name="Fulton R.S."/>
            <person name="Fulton L.A."/>
            <person name="Pepin K.H."/>
            <person name="Minx P."/>
            <person name="Wagner-McPherson C."/>
            <person name="Layman D."/>
            <person name="Wylie K."/>
            <person name="Sekhon M."/>
            <person name="Becker M.C."/>
            <person name="Fewell G.A."/>
            <person name="Delehaunty K.D."/>
            <person name="Miner T.L."/>
            <person name="Nash W.E."/>
            <person name="Kremitzki C."/>
            <person name="Oddy L."/>
            <person name="Du H."/>
            <person name="Sun H."/>
            <person name="Bradshaw-Cordum H."/>
            <person name="Ali J."/>
            <person name="Carter J."/>
            <person name="Cordes M."/>
            <person name="Harris A."/>
            <person name="Isak A."/>
            <person name="van Brunt A."/>
            <person name="Nguyen C."/>
            <person name="Du F."/>
            <person name="Courtney L."/>
            <person name="Kalicki J."/>
            <person name="Ozersky P."/>
            <person name="Abbott S."/>
            <person name="Armstrong J."/>
            <person name="Belter E.A."/>
            <person name="Caruso L."/>
            <person name="Cedroni M."/>
            <person name="Cotton M."/>
            <person name="Davidson T."/>
            <person name="Desai A."/>
            <person name="Elliott G."/>
            <person name="Erb T."/>
            <person name="Fronick C."/>
            <person name="Gaige T."/>
            <person name="Haakenson W."/>
            <person name="Haglund K."/>
            <person name="Holmes A."/>
            <person name="Harkins R."/>
            <person name="Kim K."/>
            <person name="Kruchowski S.S."/>
            <person name="Strong C.M."/>
            <person name="Grewal N."/>
            <person name="Goyea E."/>
            <person name="Hou S."/>
            <person name="Levy A."/>
            <person name="Martinka S."/>
            <person name="Mead K."/>
            <person name="McLellan M.D."/>
            <person name="Meyer R."/>
            <person name="Randall-Maher J."/>
            <person name="Tomlinson C."/>
            <person name="Dauphin-Kohlberg S."/>
            <person name="Kozlowicz-Reilly A."/>
            <person name="Shah N."/>
            <person name="Swearengen-Shahid S."/>
            <person name="Snider J."/>
            <person name="Strong J.T."/>
            <person name="Thompson J."/>
            <person name="Yoakum M."/>
            <person name="Leonard S."/>
            <person name="Pearman C."/>
            <person name="Trani L."/>
            <person name="Radionenko M."/>
            <person name="Waligorski J.E."/>
            <person name="Wang C."/>
            <person name="Rock S.M."/>
            <person name="Tin-Wollam A.M."/>
            <person name="Maupin R."/>
            <person name="Latreille P."/>
            <person name="Wendl M.C."/>
            <person name="Yang S.P."/>
            <person name="Pohl C."/>
            <person name="Wallis J.W."/>
            <person name="Spieth J."/>
            <person name="Bieri T.A."/>
            <person name="Berkowicz N."/>
            <person name="Nelson J.O."/>
            <person name="Osborne J."/>
            <person name="Ding L."/>
            <person name="Meyer R."/>
            <person name="Sabo A."/>
            <person name="Shotland Y."/>
            <person name="Sinha P."/>
            <person name="Wohldmann P.E."/>
            <person name="Cook L.L."/>
            <person name="Hickenbotham M.T."/>
            <person name="Eldred J."/>
            <person name="Williams D."/>
            <person name="Jones T.A."/>
            <person name="She X."/>
            <person name="Ciccarelli F.D."/>
            <person name="Izaurralde E."/>
            <person name="Taylor J."/>
            <person name="Schmutz J."/>
            <person name="Myers R.M."/>
            <person name="Cox D.R."/>
            <person name="Huang X."/>
            <person name="McPherson J.D."/>
            <person name="Mardis E.R."/>
            <person name="Clifton S.W."/>
            <person name="Warren W.C."/>
            <person name="Chinwalla A.T."/>
            <person name="Eddy S.R."/>
            <person name="Marra M.A."/>
            <person name="Ovcharenko I."/>
            <person name="Furey T.S."/>
            <person name="Miller W."/>
            <person name="Eichler E.E."/>
            <person name="Bork P."/>
            <person name="Suyama M."/>
            <person name="Torrents D."/>
            <person name="Waterston R.H."/>
            <person name="Wilson R.K."/>
        </authorList>
    </citation>
    <scope>NUCLEOTIDE SEQUENCE [LARGE SCALE GENOMIC DNA]</scope>
</reference>
<gene>
    <name evidence="3" type="primary">ANO7</name>
</gene>
<dbReference type="GO" id="GO:0046983">
    <property type="term" value="F:protein dimerization activity"/>
    <property type="evidence" value="ECO:0007669"/>
    <property type="project" value="InterPro"/>
</dbReference>
<dbReference type="EMBL" id="AC111201">
    <property type="status" value="NOT_ANNOTATED_CDS"/>
    <property type="molecule type" value="Genomic_DNA"/>
</dbReference>
<evidence type="ECO:0007829" key="6">
    <source>
        <dbReference type="ProteomicsDB" id="A0A6Q8JT31"/>
    </source>
</evidence>
<dbReference type="Ensembl" id="ENST00000402530.8">
    <property type="protein sequence ID" value="ENSP00000383985.4"/>
    <property type="gene ID" value="ENSG00000146205.15"/>
</dbReference>
<protein>
    <submittedName>
        <fullName evidence="3">Anoctamin 7</fullName>
    </submittedName>
</protein>
<dbReference type="MassIVE" id="A0A6Q8JT31"/>
<sequence length="125" mass="13761">MLRRRAQEEDSTVLIDVSPPEAEKRGSYGSTAHASEPGGQQAAACRAGSPAKPRIDFVLVWEEDLKLDRQQDSAARDRTDMHRTWRETFLDNLRAAGLCVDQVRGGCHGQGPRPCIHSVTHDLAA</sequence>
<organism evidence="3 4">
    <name type="scientific">Homo sapiens</name>
    <name type="common">Human</name>
    <dbReference type="NCBI Taxonomy" id="9606"/>
    <lineage>
        <taxon>Eukaryota</taxon>
        <taxon>Metazoa</taxon>
        <taxon>Chordata</taxon>
        <taxon>Craniata</taxon>
        <taxon>Vertebrata</taxon>
        <taxon>Euteleostomi</taxon>
        <taxon>Mammalia</taxon>
        <taxon>Eutheria</taxon>
        <taxon>Euarchontoglires</taxon>
        <taxon>Primates</taxon>
        <taxon>Haplorrhini</taxon>
        <taxon>Catarrhini</taxon>
        <taxon>Hominidae</taxon>
        <taxon>Homo</taxon>
    </lineage>
</organism>
<dbReference type="InterPro" id="IPR032394">
    <property type="entry name" value="Anoct_dimer"/>
</dbReference>
<dbReference type="AlphaFoldDB" id="A0A6Q8JT31"/>
<dbReference type="OrthoDB" id="296386at2759"/>
<dbReference type="GeneID" id="50636"/>
<dbReference type="Bgee" id="ENSG00000146205">
    <property type="expression patterns" value="Expressed in mucosa of transverse colon and 108 other cell types or tissues"/>
</dbReference>
<dbReference type="EMBL" id="AC104841">
    <property type="status" value="NOT_ANNOTATED_CDS"/>
    <property type="molecule type" value="Genomic_DNA"/>
</dbReference>
<dbReference type="Ensembl" id="ENST00000402530.8">
    <property type="protein sequence ID" value="ENSP00000383985.4"/>
    <property type="gene ID" value="ENSG00000146205.16"/>
</dbReference>
<keyword evidence="5 6" id="KW-1267">Proteomics identification</keyword>